<accession>A0ABW4DNN9</accession>
<evidence type="ECO:0000313" key="3">
    <source>
        <dbReference type="EMBL" id="MFD1464681.1"/>
    </source>
</evidence>
<reference evidence="4" key="1">
    <citation type="journal article" date="2019" name="Int. J. Syst. Evol. Microbiol.">
        <title>The Global Catalogue of Microorganisms (GCM) 10K type strain sequencing project: providing services to taxonomists for standard genome sequencing and annotation.</title>
        <authorList>
            <consortium name="The Broad Institute Genomics Platform"/>
            <consortium name="The Broad Institute Genome Sequencing Center for Infectious Disease"/>
            <person name="Wu L."/>
            <person name="Ma J."/>
        </authorList>
    </citation>
    <scope>NUCLEOTIDE SEQUENCE [LARGE SCALE GENOMIC DNA]</scope>
    <source>
        <strain evidence="4">CCM 8951</strain>
    </source>
</reference>
<comment type="caution">
    <text evidence="3">The sequence shown here is derived from an EMBL/GenBank/DDBJ whole genome shotgun (WGS) entry which is preliminary data.</text>
</comment>
<dbReference type="GO" id="GO:0016787">
    <property type="term" value="F:hydrolase activity"/>
    <property type="evidence" value="ECO:0007669"/>
    <property type="project" value="UniProtKB-KW"/>
</dbReference>
<dbReference type="EMBL" id="JBHTOF010000014">
    <property type="protein sequence ID" value="MFD1464681.1"/>
    <property type="molecule type" value="Genomic_DNA"/>
</dbReference>
<keyword evidence="4" id="KW-1185">Reference proteome</keyword>
<proteinExistence type="predicted"/>
<dbReference type="Gene3D" id="3.40.710.10">
    <property type="entry name" value="DD-peptidase/beta-lactamase superfamily"/>
    <property type="match status" value="1"/>
</dbReference>
<dbReference type="Pfam" id="PF00144">
    <property type="entry name" value="Beta-lactamase"/>
    <property type="match status" value="1"/>
</dbReference>
<evidence type="ECO:0000259" key="2">
    <source>
        <dbReference type="Pfam" id="PF00144"/>
    </source>
</evidence>
<dbReference type="Proteomes" id="UP001597244">
    <property type="component" value="Unassembled WGS sequence"/>
</dbReference>
<dbReference type="InterPro" id="IPR050789">
    <property type="entry name" value="Diverse_Enzym_Activities"/>
</dbReference>
<sequence>MYAQTQQLLANLVSDKIVPGVSYAILNQSEVLTDVFGWREVMPERQKLIPGLQYDLASLTKVIGTATVIFQLVEQGKLSLADPVQKYLPEFTDPRVQVWHLLTHTSGIAGYIPHRDDLSAAALKAALLKFPVTETFEHEMIYTDVGFLYLGWIIEQIYQLPVQQVISQQVLRPLQLRGATFTPAPANCVPTNRRDGTLLQGTVHDPKAHTLGEHCGSAGLFATLADLVQFSQWYLGQRPDLPAVISPEFIHELFADRTRHQLQRSLSWALKFAPQDQHSLIFHSGYTGTFMLLDEQLQQGLVVLTNRVHPVEKNDLFLEKRHEIVQQFMRELPISLVGGK</sequence>
<dbReference type="InterPro" id="IPR012338">
    <property type="entry name" value="Beta-lactam/transpept-like"/>
</dbReference>
<evidence type="ECO:0000256" key="1">
    <source>
        <dbReference type="ARBA" id="ARBA00022801"/>
    </source>
</evidence>
<dbReference type="InterPro" id="IPR001466">
    <property type="entry name" value="Beta-lactam-related"/>
</dbReference>
<dbReference type="RefSeq" id="WP_225417279.1">
    <property type="nucleotide sequence ID" value="NZ_JBHTOF010000014.1"/>
</dbReference>
<feature type="domain" description="Beta-lactamase-related" evidence="2">
    <location>
        <begin position="7"/>
        <end position="312"/>
    </location>
</feature>
<evidence type="ECO:0000313" key="4">
    <source>
        <dbReference type="Proteomes" id="UP001597244"/>
    </source>
</evidence>
<gene>
    <name evidence="3" type="ORF">ACFQ4L_01060</name>
</gene>
<organism evidence="3 4">
    <name type="scientific">Lapidilactobacillus mulanensis</name>
    <dbReference type="NCBI Taxonomy" id="2485999"/>
    <lineage>
        <taxon>Bacteria</taxon>
        <taxon>Bacillati</taxon>
        <taxon>Bacillota</taxon>
        <taxon>Bacilli</taxon>
        <taxon>Lactobacillales</taxon>
        <taxon>Lactobacillaceae</taxon>
        <taxon>Lapidilactobacillus</taxon>
    </lineage>
</organism>
<dbReference type="PANTHER" id="PTHR43283">
    <property type="entry name" value="BETA-LACTAMASE-RELATED"/>
    <property type="match status" value="1"/>
</dbReference>
<dbReference type="EC" id="3.-.-.-" evidence="3"/>
<dbReference type="PANTHER" id="PTHR43283:SF11">
    <property type="entry name" value="BETA-LACTAMASE-RELATED DOMAIN-CONTAINING PROTEIN"/>
    <property type="match status" value="1"/>
</dbReference>
<name>A0ABW4DNN9_9LACO</name>
<dbReference type="SUPFAM" id="SSF56601">
    <property type="entry name" value="beta-lactamase/transpeptidase-like"/>
    <property type="match status" value="1"/>
</dbReference>
<protein>
    <submittedName>
        <fullName evidence="3">Serine hydrolase domain-containing protein</fullName>
        <ecNumber evidence="3">3.-.-.-</ecNumber>
    </submittedName>
</protein>
<keyword evidence="1 3" id="KW-0378">Hydrolase</keyword>